<evidence type="ECO:0000313" key="3">
    <source>
        <dbReference type="Proteomes" id="UP000798808"/>
    </source>
</evidence>
<dbReference type="Proteomes" id="UP000798808">
    <property type="component" value="Unassembled WGS sequence"/>
</dbReference>
<keyword evidence="3" id="KW-1185">Reference proteome</keyword>
<evidence type="ECO:0000256" key="1">
    <source>
        <dbReference type="SAM" id="SignalP"/>
    </source>
</evidence>
<feature type="signal peptide" evidence="1">
    <location>
        <begin position="1"/>
        <end position="24"/>
    </location>
</feature>
<gene>
    <name evidence="2" type="ORF">E1163_12855</name>
</gene>
<protein>
    <recommendedName>
        <fullName evidence="4">Secretin/TonB short N-terminal domain-containing protein</fullName>
    </recommendedName>
</protein>
<dbReference type="RefSeq" id="WP_155172357.1">
    <property type="nucleotide sequence ID" value="NZ_BAAAFL010000006.1"/>
</dbReference>
<reference evidence="2 3" key="1">
    <citation type="submission" date="2019-02" db="EMBL/GenBank/DDBJ databases">
        <authorList>
            <person name="Goldberg S.R."/>
            <person name="Haltli B.A."/>
            <person name="Correa H."/>
            <person name="Russell K.G."/>
        </authorList>
    </citation>
    <scope>NUCLEOTIDE SEQUENCE [LARGE SCALE GENOMIC DNA]</scope>
    <source>
        <strain evidence="2 3">JCM 16186</strain>
    </source>
</reference>
<dbReference type="InterPro" id="IPR008969">
    <property type="entry name" value="CarboxyPept-like_regulatory"/>
</dbReference>
<feature type="chain" id="PRO_5046481870" description="Secretin/TonB short N-terminal domain-containing protein" evidence="1">
    <location>
        <begin position="25"/>
        <end position="649"/>
    </location>
</feature>
<name>A0ABW9RNW8_9BACT</name>
<proteinExistence type="predicted"/>
<comment type="caution">
    <text evidence="2">The sequence shown here is derived from an EMBL/GenBank/DDBJ whole genome shotgun (WGS) entry which is preliminary data.</text>
</comment>
<dbReference type="EMBL" id="SMLW01000545">
    <property type="protein sequence ID" value="MTI25837.1"/>
    <property type="molecule type" value="Genomic_DNA"/>
</dbReference>
<evidence type="ECO:0008006" key="4">
    <source>
        <dbReference type="Google" id="ProtNLM"/>
    </source>
</evidence>
<keyword evidence="1" id="KW-0732">Signal</keyword>
<evidence type="ECO:0000313" key="2">
    <source>
        <dbReference type="EMBL" id="MTI25837.1"/>
    </source>
</evidence>
<dbReference type="SUPFAM" id="SSF49464">
    <property type="entry name" value="Carboxypeptidase regulatory domain-like"/>
    <property type="match status" value="1"/>
</dbReference>
<sequence>MVVSSAHKYGLLVAMFILCLSANAQQGNLLHRKVRLQTEALPPQDALMKLSDKAGFTFSYDASIFSDPAGVAVNLNNQSVKVALDEILPQNITYKVSGNHLILLKKTDYAESGKRQKYVISGSVHSAFNNEPLEEVLVYEVSSLVSAVTDSRGRFTMSVPAQFAQLGLSFNKTTVEDTILIIPPKDQDLIISLRSVRNVTPAHAIKTLQFEQNPTLESMSLVQKFVSVQSMSRVKNADLVINKVGQVSFLPTWGSNLKMSGLVENKFSLNVLVGYAYGTSAFEVGGAFNIIRNDVKGMQVAGAGNLVGGSTRGVQVAGVFNHNKGSLVGFQISGVNNMLIDSLKGVQVAGVNNILKGKMKGIQIAGVNNLTTQNVDGVQLAGVTNIARQDVSKVQIAGLLNKGNNVDGVQVAGLMNLAKGKITGIQIAGLLNKASNVNAIQFAGIGNISRDTVSGAQVAGLFNHARYIKSSQIGLINISDSASGVPIGLLSYVKKGFRAIELSSDEISPGNVVFKTGVKKLYNIFSFGYGSWNGSKVWSFGYGLGSQKSLSEKFQMGFEYNSKWVNEQDAFQKDLNSLHRINFDFGLRTNKLVFSAGPSINVWLSEWKNKDTNEYLTRLAPYTIFEKEIGTTQLQMWIGGRLAIQFQLH</sequence>
<organism evidence="2 3">
    <name type="scientific">Fulvivirga kasyanovii</name>
    <dbReference type="NCBI Taxonomy" id="396812"/>
    <lineage>
        <taxon>Bacteria</taxon>
        <taxon>Pseudomonadati</taxon>
        <taxon>Bacteroidota</taxon>
        <taxon>Cytophagia</taxon>
        <taxon>Cytophagales</taxon>
        <taxon>Fulvivirgaceae</taxon>
        <taxon>Fulvivirga</taxon>
    </lineage>
</organism>
<accession>A0ABW9RNW8</accession>